<evidence type="ECO:0000313" key="2">
    <source>
        <dbReference type="Proteomes" id="UP001186974"/>
    </source>
</evidence>
<sequence length="144" mass="16120">MSAPLHSRREFQPNKRLLRLAPPTPNHYGPLPRSNLVALLDNVSLSPRVFLIKNTLSVASAPMEVLISILYWGLRLIDPKLVLPDWARPLSFSADPSIHAAPALLLVADLLFFSPPHTTAFLPSMGLSACVAFGYWFWIEQCYR</sequence>
<dbReference type="Proteomes" id="UP001186974">
    <property type="component" value="Unassembled WGS sequence"/>
</dbReference>
<name>A0ACC3DZ63_9PEZI</name>
<keyword evidence="2" id="KW-1185">Reference proteome</keyword>
<comment type="caution">
    <text evidence="1">The sequence shown here is derived from an EMBL/GenBank/DDBJ whole genome shotgun (WGS) entry which is preliminary data.</text>
</comment>
<reference evidence="1" key="1">
    <citation type="submission" date="2024-09" db="EMBL/GenBank/DDBJ databases">
        <title>Black Yeasts Isolated from many extreme environments.</title>
        <authorList>
            <person name="Coleine C."/>
            <person name="Stajich J.E."/>
            <person name="Selbmann L."/>
        </authorList>
    </citation>
    <scope>NUCLEOTIDE SEQUENCE</scope>
    <source>
        <strain evidence="1">CCFEE 5737</strain>
    </source>
</reference>
<proteinExistence type="predicted"/>
<dbReference type="EMBL" id="JAWDJW010000019">
    <property type="protein sequence ID" value="KAK3082028.1"/>
    <property type="molecule type" value="Genomic_DNA"/>
</dbReference>
<accession>A0ACC3DZ63</accession>
<gene>
    <name evidence="1" type="ORF">LTS18_007525</name>
</gene>
<evidence type="ECO:0000313" key="1">
    <source>
        <dbReference type="EMBL" id="KAK3082028.1"/>
    </source>
</evidence>
<organism evidence="1 2">
    <name type="scientific">Coniosporium uncinatum</name>
    <dbReference type="NCBI Taxonomy" id="93489"/>
    <lineage>
        <taxon>Eukaryota</taxon>
        <taxon>Fungi</taxon>
        <taxon>Dikarya</taxon>
        <taxon>Ascomycota</taxon>
        <taxon>Pezizomycotina</taxon>
        <taxon>Dothideomycetes</taxon>
        <taxon>Dothideomycetes incertae sedis</taxon>
        <taxon>Coniosporium</taxon>
    </lineage>
</organism>
<protein>
    <submittedName>
        <fullName evidence="1">Uncharacterized protein</fullName>
    </submittedName>
</protein>